<dbReference type="InterPro" id="IPR019899">
    <property type="entry name" value="Na/solute_symporter_VC_2705"/>
</dbReference>
<dbReference type="InterPro" id="IPR050277">
    <property type="entry name" value="Sodium:Solute_Symporter"/>
</dbReference>
<dbReference type="Pfam" id="PF00474">
    <property type="entry name" value="SSF"/>
    <property type="match status" value="2"/>
</dbReference>
<keyword evidence="5 8" id="KW-1133">Transmembrane helix</keyword>
<comment type="similarity">
    <text evidence="2 7">Belongs to the sodium:solute symporter (SSF) (TC 2.A.21) family.</text>
</comment>
<dbReference type="Gene3D" id="1.20.1730.10">
    <property type="entry name" value="Sodium/glucose cotransporter"/>
    <property type="match status" value="1"/>
</dbReference>
<gene>
    <name evidence="9" type="ORF">D7S86_06320</name>
</gene>
<evidence type="ECO:0000256" key="3">
    <source>
        <dbReference type="ARBA" id="ARBA00022448"/>
    </source>
</evidence>
<proteinExistence type="inferred from homology"/>
<dbReference type="GO" id="GO:0022857">
    <property type="term" value="F:transmembrane transporter activity"/>
    <property type="evidence" value="ECO:0007669"/>
    <property type="project" value="InterPro"/>
</dbReference>
<feature type="transmembrane region" description="Helical" evidence="8">
    <location>
        <begin position="594"/>
        <end position="614"/>
    </location>
</feature>
<feature type="transmembrane region" description="Helical" evidence="8">
    <location>
        <begin position="76"/>
        <end position="99"/>
    </location>
</feature>
<dbReference type="PANTHER" id="PTHR48086">
    <property type="entry name" value="SODIUM/PROLINE SYMPORTER-RELATED"/>
    <property type="match status" value="1"/>
</dbReference>
<feature type="transmembrane region" description="Helical" evidence="8">
    <location>
        <begin position="634"/>
        <end position="654"/>
    </location>
</feature>
<dbReference type="NCBIfam" id="TIGR03648">
    <property type="entry name" value="Na_symport_lg"/>
    <property type="match status" value="1"/>
</dbReference>
<keyword evidence="6 8" id="KW-0472">Membrane</keyword>
<sequence length="672" mass="73120">MNETQRLLRNYAMFALGFLAFIAILARIERANGPGVWIGYVFLFITIAVYALIGVFSRTSDLVEYYVAGRRVPSALNGMATAADWLSAASFIGLAGSLYATGYSALAYVMGWTGGYCLVALLLAPYVRKMARYTLPDFLATRYSSNVVRGIAVFAAILCSFVYLVAQIQGVGLIATRFIGVDFSIGIFCGLAGVLVCSFLGGMRAVTWTQVAQYIILITAFLLPVSLIAHRDGLGYVPQVNYGRLMQRIDALEQRLRDDGTERAVRAYYLRRAQAVDERIAELPGSYVRERDALSAHIAELRRENGPLREIDALRAALATYPRDPADAANRWSAERDELLARAAPPVPMSTPFPSRDATEQRANKLNFVALLLCLTIGTASLPHILTRYNTTTSVPSARRSVGWTLFFVALFYLTVPVLAVLIKYDVLTSLVGRPFSDLPQWVVQWSRIEPSLLTVHDVLGDGIVHWGELSMQPDMIVLAAPEIAGLPYVYSGLIAAGALAAALSTADGLLLTVSNALSHDVYYYMVDPNASSQKRVATSKFVLLGVALLAAYTASLNIGNILFLVGAAFSLAASSLFPALVLGIFWRRMTRKGAILGMLAGLGVCVYYIVSTYPFLTRVTGFAGPRWFGIEPIASGAFGIPAGFMVSIVTSLLDRRPDPKTLALVDHLRQP</sequence>
<feature type="transmembrane region" description="Helical" evidence="8">
    <location>
        <begin position="12"/>
        <end position="28"/>
    </location>
</feature>
<dbReference type="AlphaFoldDB" id="A0A494YBB9"/>
<feature type="transmembrane region" description="Helical" evidence="8">
    <location>
        <begin position="35"/>
        <end position="56"/>
    </location>
</feature>
<dbReference type="CDD" id="cd11480">
    <property type="entry name" value="SLC5sbd_u4"/>
    <property type="match status" value="1"/>
</dbReference>
<evidence type="ECO:0000313" key="10">
    <source>
        <dbReference type="Proteomes" id="UP000270342"/>
    </source>
</evidence>
<dbReference type="EMBL" id="RBZU01000002">
    <property type="protein sequence ID" value="RKP57570.1"/>
    <property type="molecule type" value="Genomic_DNA"/>
</dbReference>
<accession>A0A494YBB9</accession>
<evidence type="ECO:0000256" key="4">
    <source>
        <dbReference type="ARBA" id="ARBA00022692"/>
    </source>
</evidence>
<feature type="transmembrane region" description="Helical" evidence="8">
    <location>
        <begin position="366"/>
        <end position="386"/>
    </location>
</feature>
<dbReference type="Proteomes" id="UP000270342">
    <property type="component" value="Unassembled WGS sequence"/>
</dbReference>
<dbReference type="InterPro" id="IPR001734">
    <property type="entry name" value="Na/solute_symporter"/>
</dbReference>
<dbReference type="PANTHER" id="PTHR48086:SF5">
    <property type="entry name" value="NA(+):SOLUTE SYMPORTER (SSF FAMILY)"/>
    <property type="match status" value="1"/>
</dbReference>
<protein>
    <submittedName>
        <fullName evidence="9">Cation acetate symporter</fullName>
    </submittedName>
</protein>
<comment type="caution">
    <text evidence="9">The sequence shown here is derived from an EMBL/GenBank/DDBJ whole genome shotgun (WGS) entry which is preliminary data.</text>
</comment>
<feature type="transmembrane region" description="Helical" evidence="8">
    <location>
        <begin position="565"/>
        <end position="587"/>
    </location>
</feature>
<comment type="subcellular location">
    <subcellularLocation>
        <location evidence="1">Membrane</location>
        <topology evidence="1">Multi-pass membrane protein</topology>
    </subcellularLocation>
</comment>
<dbReference type="PROSITE" id="PS50283">
    <property type="entry name" value="NA_SOLUT_SYMP_3"/>
    <property type="match status" value="1"/>
</dbReference>
<dbReference type="GO" id="GO:0005886">
    <property type="term" value="C:plasma membrane"/>
    <property type="evidence" value="ECO:0007669"/>
    <property type="project" value="TreeGrafter"/>
</dbReference>
<dbReference type="InterPro" id="IPR038377">
    <property type="entry name" value="Na/Glc_symporter_sf"/>
</dbReference>
<keyword evidence="10" id="KW-1185">Reference proteome</keyword>
<reference evidence="9 10" key="1">
    <citation type="submission" date="2018-10" db="EMBL/GenBank/DDBJ databases">
        <title>Robbsia sp. DHC34, isolated from soil.</title>
        <authorList>
            <person name="Gao Z.-H."/>
            <person name="Qiu L.-H."/>
        </authorList>
    </citation>
    <scope>NUCLEOTIDE SEQUENCE [LARGE SCALE GENOMIC DNA]</scope>
    <source>
        <strain evidence="9 10">DHC34</strain>
    </source>
</reference>
<evidence type="ECO:0000256" key="6">
    <source>
        <dbReference type="ARBA" id="ARBA00023136"/>
    </source>
</evidence>
<evidence type="ECO:0000256" key="1">
    <source>
        <dbReference type="ARBA" id="ARBA00004141"/>
    </source>
</evidence>
<evidence type="ECO:0000256" key="5">
    <source>
        <dbReference type="ARBA" id="ARBA00022989"/>
    </source>
</evidence>
<evidence type="ECO:0000256" key="7">
    <source>
        <dbReference type="RuleBase" id="RU362091"/>
    </source>
</evidence>
<organism evidence="9 10">
    <name type="scientific">Pararobbsia silviterrae</name>
    <dbReference type="NCBI Taxonomy" id="1792498"/>
    <lineage>
        <taxon>Bacteria</taxon>
        <taxon>Pseudomonadati</taxon>
        <taxon>Pseudomonadota</taxon>
        <taxon>Betaproteobacteria</taxon>
        <taxon>Burkholderiales</taxon>
        <taxon>Burkholderiaceae</taxon>
        <taxon>Pararobbsia</taxon>
    </lineage>
</organism>
<evidence type="ECO:0000256" key="8">
    <source>
        <dbReference type="SAM" id="Phobius"/>
    </source>
</evidence>
<keyword evidence="3" id="KW-0813">Transport</keyword>
<dbReference type="RefSeq" id="WP_121084669.1">
    <property type="nucleotide sequence ID" value="NZ_RBZU01000002.1"/>
</dbReference>
<feature type="transmembrane region" description="Helical" evidence="8">
    <location>
        <begin position="542"/>
        <end position="559"/>
    </location>
</feature>
<evidence type="ECO:0000256" key="2">
    <source>
        <dbReference type="ARBA" id="ARBA00006434"/>
    </source>
</evidence>
<feature type="transmembrane region" description="Helical" evidence="8">
    <location>
        <begin position="406"/>
        <end position="425"/>
    </location>
</feature>
<keyword evidence="4 8" id="KW-0812">Transmembrane</keyword>
<evidence type="ECO:0000313" key="9">
    <source>
        <dbReference type="EMBL" id="RKP57570.1"/>
    </source>
</evidence>
<dbReference type="OrthoDB" id="9764416at2"/>
<feature type="transmembrane region" description="Helical" evidence="8">
    <location>
        <begin position="178"/>
        <end position="205"/>
    </location>
</feature>
<feature type="transmembrane region" description="Helical" evidence="8">
    <location>
        <begin position="147"/>
        <end position="166"/>
    </location>
</feature>
<feature type="transmembrane region" description="Helical" evidence="8">
    <location>
        <begin position="106"/>
        <end position="127"/>
    </location>
</feature>
<name>A0A494YBB9_9BURK</name>